<keyword evidence="3" id="KW-1185">Reference proteome</keyword>
<feature type="transmembrane region" description="Helical" evidence="1">
    <location>
        <begin position="12"/>
        <end position="35"/>
    </location>
</feature>
<dbReference type="EMBL" id="JARJCN010000018">
    <property type="protein sequence ID" value="KAJ7092481.1"/>
    <property type="molecule type" value="Genomic_DNA"/>
</dbReference>
<evidence type="ECO:0000256" key="1">
    <source>
        <dbReference type="SAM" id="Phobius"/>
    </source>
</evidence>
<accession>A0AAD6U788</accession>
<protein>
    <submittedName>
        <fullName evidence="2">Uncharacterized protein</fullName>
    </submittedName>
</protein>
<dbReference type="AlphaFoldDB" id="A0AAD6U788"/>
<evidence type="ECO:0000313" key="2">
    <source>
        <dbReference type="EMBL" id="KAJ7092481.1"/>
    </source>
</evidence>
<name>A0AAD6U788_9AGAR</name>
<keyword evidence="1" id="KW-1133">Transmembrane helix</keyword>
<keyword evidence="1" id="KW-0472">Membrane</keyword>
<evidence type="ECO:0000313" key="3">
    <source>
        <dbReference type="Proteomes" id="UP001222325"/>
    </source>
</evidence>
<gene>
    <name evidence="2" type="ORF">B0H15DRAFT_175822</name>
</gene>
<dbReference type="Proteomes" id="UP001222325">
    <property type="component" value="Unassembled WGS sequence"/>
</dbReference>
<proteinExistence type="predicted"/>
<reference evidence="2" key="1">
    <citation type="submission" date="2023-03" db="EMBL/GenBank/DDBJ databases">
        <title>Massive genome expansion in bonnet fungi (Mycena s.s.) driven by repeated elements and novel gene families across ecological guilds.</title>
        <authorList>
            <consortium name="Lawrence Berkeley National Laboratory"/>
            <person name="Harder C.B."/>
            <person name="Miyauchi S."/>
            <person name="Viragh M."/>
            <person name="Kuo A."/>
            <person name="Thoen E."/>
            <person name="Andreopoulos B."/>
            <person name="Lu D."/>
            <person name="Skrede I."/>
            <person name="Drula E."/>
            <person name="Henrissat B."/>
            <person name="Morin E."/>
            <person name="Kohler A."/>
            <person name="Barry K."/>
            <person name="LaButti K."/>
            <person name="Morin E."/>
            <person name="Salamov A."/>
            <person name="Lipzen A."/>
            <person name="Mereny Z."/>
            <person name="Hegedus B."/>
            <person name="Baldrian P."/>
            <person name="Stursova M."/>
            <person name="Weitz H."/>
            <person name="Taylor A."/>
            <person name="Grigoriev I.V."/>
            <person name="Nagy L.G."/>
            <person name="Martin F."/>
            <person name="Kauserud H."/>
        </authorList>
    </citation>
    <scope>NUCLEOTIDE SEQUENCE</scope>
    <source>
        <strain evidence="2">CBHHK173m</strain>
    </source>
</reference>
<comment type="caution">
    <text evidence="2">The sequence shown here is derived from an EMBL/GenBank/DDBJ whole genome shotgun (WGS) entry which is preliminary data.</text>
</comment>
<keyword evidence="1" id="KW-0812">Transmembrane</keyword>
<sequence length="125" mass="14188">MRHTWICNESTTFPTFLVSKILVMLALSCASPFYLPSPAQWPSAVAPHTLRHTRLILRGPRCDGRPSREARSTRRGHSLLLPIVHDLSIAATLPLFPCCSQTERPRGSSRARFRPFFPVKCHKIR</sequence>
<organism evidence="2 3">
    <name type="scientific">Mycena belliarum</name>
    <dbReference type="NCBI Taxonomy" id="1033014"/>
    <lineage>
        <taxon>Eukaryota</taxon>
        <taxon>Fungi</taxon>
        <taxon>Dikarya</taxon>
        <taxon>Basidiomycota</taxon>
        <taxon>Agaricomycotina</taxon>
        <taxon>Agaricomycetes</taxon>
        <taxon>Agaricomycetidae</taxon>
        <taxon>Agaricales</taxon>
        <taxon>Marasmiineae</taxon>
        <taxon>Mycenaceae</taxon>
        <taxon>Mycena</taxon>
    </lineage>
</organism>